<proteinExistence type="predicted"/>
<dbReference type="Proteomes" id="UP001241377">
    <property type="component" value="Unassembled WGS sequence"/>
</dbReference>
<sequence>MAHSASTILDDIIDELKLSYDSSIGVLEGPSIGKVPSRNILLNLEKLLTKLSNELDVVSDADSMAIIAINKALNIDGPEPEPEAEGTSGVKHDLSDDSENEPLAKRRQLPRDEPEKVDGDQNLNSKDDDVPPVQNGSYTQENDTRLKNPKSEFISLQTLPAKAINELGLFSEESNGLETQGKEYLKKKYGVSSYPEKDLLDLLPGEIPDIDFSKNKPPSNQVQFTTFQSYIESFFRQFVPEDINFLNQKHIMPPDFDFSNYDPEVTPFLIPRLGDFYADVWAEEDATLGAKLNSPALQHSQHPDVFKPRGSIENLNDDKLYTEEISCGPLSNRLLSALLSIPEGRAHLDDDTEAMLSDEEVATQLDTGDDYKLTTEAPDFYSVEERLKKELKYIGIFMNLPTTREETKLKINGRTLKGSNTGSILDTDEWILSKEDDEVCAELRTLQKDLKEASTRNKSNKKKLIPIIEEQLAWQEYCTILEDLDKQVDQAYMKRLKAKNKKKKTEVTTTPQQQAVNSGLKALLSKRKRWIENIGRLFKSPELMMRVPSESVLNGGVVDEGDEEDEEEEEE</sequence>
<dbReference type="EMBL" id="JASBWR010000090">
    <property type="protein sequence ID" value="KAJ9096891.1"/>
    <property type="molecule type" value="Genomic_DNA"/>
</dbReference>
<protein>
    <submittedName>
        <fullName evidence="1">Uncharacterized protein</fullName>
    </submittedName>
</protein>
<name>A0ACC2VCU7_9TREE</name>
<keyword evidence="2" id="KW-1185">Reference proteome</keyword>
<accession>A0ACC2VCU7</accession>
<gene>
    <name evidence="1" type="ORF">QFC19_006990</name>
</gene>
<reference evidence="1" key="1">
    <citation type="submission" date="2023-04" db="EMBL/GenBank/DDBJ databases">
        <title>Draft Genome sequencing of Naganishia species isolated from polar environments using Oxford Nanopore Technology.</title>
        <authorList>
            <person name="Leo P."/>
            <person name="Venkateswaran K."/>
        </authorList>
    </citation>
    <scope>NUCLEOTIDE SEQUENCE</scope>
    <source>
        <strain evidence="1">MNA-CCFEE 5261</strain>
    </source>
</reference>
<evidence type="ECO:0000313" key="2">
    <source>
        <dbReference type="Proteomes" id="UP001241377"/>
    </source>
</evidence>
<evidence type="ECO:0000313" key="1">
    <source>
        <dbReference type="EMBL" id="KAJ9096891.1"/>
    </source>
</evidence>
<comment type="caution">
    <text evidence="1">The sequence shown here is derived from an EMBL/GenBank/DDBJ whole genome shotgun (WGS) entry which is preliminary data.</text>
</comment>
<organism evidence="1 2">
    <name type="scientific">Naganishia cerealis</name>
    <dbReference type="NCBI Taxonomy" id="610337"/>
    <lineage>
        <taxon>Eukaryota</taxon>
        <taxon>Fungi</taxon>
        <taxon>Dikarya</taxon>
        <taxon>Basidiomycota</taxon>
        <taxon>Agaricomycotina</taxon>
        <taxon>Tremellomycetes</taxon>
        <taxon>Filobasidiales</taxon>
        <taxon>Filobasidiaceae</taxon>
        <taxon>Naganishia</taxon>
    </lineage>
</organism>